<evidence type="ECO:0000313" key="4">
    <source>
        <dbReference type="Proteomes" id="UP000634647"/>
    </source>
</evidence>
<organism evidence="1 4">
    <name type="scientific">Allgaiera indica</name>
    <dbReference type="NCBI Taxonomy" id="765699"/>
    <lineage>
        <taxon>Bacteria</taxon>
        <taxon>Pseudomonadati</taxon>
        <taxon>Pseudomonadota</taxon>
        <taxon>Alphaproteobacteria</taxon>
        <taxon>Rhodobacterales</taxon>
        <taxon>Paracoccaceae</taxon>
        <taxon>Allgaiera</taxon>
    </lineage>
</organism>
<dbReference type="InterPro" id="IPR023393">
    <property type="entry name" value="START-like_dom_sf"/>
</dbReference>
<proteinExistence type="predicted"/>
<protein>
    <submittedName>
        <fullName evidence="1">Uncharacterized protein</fullName>
    </submittedName>
</protein>
<dbReference type="AlphaFoldDB" id="A0AAN4UVF6"/>
<dbReference type="EMBL" id="FNOB01000025">
    <property type="protein sequence ID" value="SDX70120.1"/>
    <property type="molecule type" value="Genomic_DNA"/>
</dbReference>
<reference evidence="1" key="1">
    <citation type="journal article" date="2014" name="Int. J. Syst. Evol. Microbiol.">
        <title>Complete genome sequence of Corynebacterium casei LMG S-19264T (=DSM 44701T), isolated from a smear-ripened cheese.</title>
        <authorList>
            <consortium name="US DOE Joint Genome Institute (JGI-PGF)"/>
            <person name="Walter F."/>
            <person name="Albersmeier A."/>
            <person name="Kalinowski J."/>
            <person name="Ruckert C."/>
        </authorList>
    </citation>
    <scope>NUCLEOTIDE SEQUENCE</scope>
    <source>
        <strain evidence="1">CGMCC 1.10859</strain>
    </source>
</reference>
<evidence type="ECO:0000313" key="1">
    <source>
        <dbReference type="EMBL" id="GHE05512.1"/>
    </source>
</evidence>
<dbReference type="Proteomes" id="UP000634647">
    <property type="component" value="Unassembled WGS sequence"/>
</dbReference>
<accession>A0AAN4UVF6</accession>
<name>A0AAN4UVF6_9RHOB</name>
<sequence length="68" mass="7699">MQMDRWGAIPCRVTEVAPGRPLPFTFGDFDLRWTITPTAEGCVLRPEHHGFDLSNPKHRFAFDNMGPG</sequence>
<dbReference type="EMBL" id="BNAB01000025">
    <property type="protein sequence ID" value="GHE05512.1"/>
    <property type="molecule type" value="Genomic_DNA"/>
</dbReference>
<gene>
    <name evidence="1" type="ORF">GCM10008024_36650</name>
    <name evidence="2" type="ORF">SAMN05444006_12525</name>
</gene>
<dbReference type="Proteomes" id="UP000199541">
    <property type="component" value="Unassembled WGS sequence"/>
</dbReference>
<evidence type="ECO:0000313" key="3">
    <source>
        <dbReference type="Proteomes" id="UP000199541"/>
    </source>
</evidence>
<evidence type="ECO:0000313" key="2">
    <source>
        <dbReference type="EMBL" id="SDX70120.1"/>
    </source>
</evidence>
<reference evidence="1" key="3">
    <citation type="submission" date="2023-06" db="EMBL/GenBank/DDBJ databases">
        <authorList>
            <person name="Sun Q."/>
            <person name="Zhou Y."/>
        </authorList>
    </citation>
    <scope>NUCLEOTIDE SEQUENCE</scope>
    <source>
        <strain evidence="1">CGMCC 1.10859</strain>
    </source>
</reference>
<keyword evidence="3" id="KW-1185">Reference proteome</keyword>
<comment type="caution">
    <text evidence="1">The sequence shown here is derived from an EMBL/GenBank/DDBJ whole genome shotgun (WGS) entry which is preliminary data.</text>
</comment>
<reference evidence="2 3" key="2">
    <citation type="submission" date="2016-10" db="EMBL/GenBank/DDBJ databases">
        <authorList>
            <person name="Varghese N."/>
            <person name="Submissions S."/>
        </authorList>
    </citation>
    <scope>NUCLEOTIDE SEQUENCE [LARGE SCALE GENOMIC DNA]</scope>
    <source>
        <strain evidence="2 3">DSM 24802</strain>
    </source>
</reference>
<dbReference type="SUPFAM" id="SSF55961">
    <property type="entry name" value="Bet v1-like"/>
    <property type="match status" value="1"/>
</dbReference>
<dbReference type="Gene3D" id="3.30.530.20">
    <property type="match status" value="1"/>
</dbReference>